<evidence type="ECO:0000313" key="2">
    <source>
        <dbReference type="EMBL" id="MCH6265094.1"/>
    </source>
</evidence>
<evidence type="ECO:0000313" key="3">
    <source>
        <dbReference type="Proteomes" id="UP000677265"/>
    </source>
</evidence>
<proteinExistence type="predicted"/>
<keyword evidence="3" id="KW-1185">Reference proteome</keyword>
<protein>
    <submittedName>
        <fullName evidence="1">Uncharacterized protein</fullName>
    </submittedName>
</protein>
<evidence type="ECO:0000313" key="1">
    <source>
        <dbReference type="EMBL" id="MBS4187913.1"/>
    </source>
</evidence>
<dbReference type="Proteomes" id="UP000677265">
    <property type="component" value="Unassembled WGS sequence"/>
</dbReference>
<accession>A0A942YEP4</accession>
<organism evidence="1">
    <name type="scientific">Neobacillus citreus</name>
    <dbReference type="NCBI Taxonomy" id="2833578"/>
    <lineage>
        <taxon>Bacteria</taxon>
        <taxon>Bacillati</taxon>
        <taxon>Bacillota</taxon>
        <taxon>Bacilli</taxon>
        <taxon>Bacillales</taxon>
        <taxon>Bacillaceae</taxon>
        <taxon>Neobacillus</taxon>
    </lineage>
</organism>
<name>A0A942YEP4_9BACI</name>
<gene>
    <name evidence="2" type="ORF">KHB02_006090</name>
    <name evidence="1" type="ORF">KHB02_41780</name>
</gene>
<comment type="caution">
    <text evidence="1">The sequence shown here is derived from an EMBL/GenBank/DDBJ whole genome shotgun (WGS) entry which is preliminary data.</text>
</comment>
<dbReference type="AlphaFoldDB" id="A0A942YEP4"/>
<sequence>MKSLDHIFKLKVSKKYLRKKANKRIKEEKIRLKNVGLLGDALDERIKTIRLTEMKKVDDGRLTGWRIIRKSQKNDMRKYLIYNGRLKGIVIQKINFNLPRSVKTHEDFTRYVLRQNLFAEIFTELQQYEGKRSFPCFLFAENWASISKDNNGIFHYFTNRPNGSSVSLNVFDLFEIICSKEGESFAVHRRILIQILGCSYSEHKWEMKQMNKVQINNDNIQNAKIDWHNQYHSLLKLTQSYLDILLKIITHSEKHVISKRYSYKNESLFYVSSRYLGDALNRDPSNVRRAVNMFACLGLIEKVPPTIEGFPLEFLKSAMKIRGNIDNYKLVTFFIIPQYTKKLLRIAEAKAQKLLKNKITNITKLNEKTMTAVFGENYAKSVYFVKEIDIQQLVKQSKVDLSKCKQADTFRSKREIERLESQPGTFGNDMLPF</sequence>
<reference evidence="1" key="1">
    <citation type="submission" date="2021-05" db="EMBL/GenBank/DDBJ databases">
        <title>Novel Bacillus species.</title>
        <authorList>
            <person name="Liu G."/>
        </authorList>
    </citation>
    <scope>NUCLEOTIDE SEQUENCE</scope>
    <source>
        <strain evidence="1 3">FJAT-50051</strain>
    </source>
</reference>
<dbReference type="RefSeq" id="WP_213147721.1">
    <property type="nucleotide sequence ID" value="NZ_JAGYPE020000007.1"/>
</dbReference>
<dbReference type="EMBL" id="JAGYPE020000007">
    <property type="protein sequence ID" value="MCH6265094.1"/>
    <property type="molecule type" value="Genomic_DNA"/>
</dbReference>
<dbReference type="EMBL" id="JAGYPE010000009">
    <property type="protein sequence ID" value="MBS4187913.1"/>
    <property type="molecule type" value="Genomic_DNA"/>
</dbReference>